<dbReference type="EMBL" id="JAPJDZ010000008">
    <property type="protein sequence ID" value="MDP5135358.1"/>
    <property type="molecule type" value="Genomic_DNA"/>
</dbReference>
<gene>
    <name evidence="1" type="ORF">ORJ04_05265</name>
</gene>
<keyword evidence="2" id="KW-1185">Reference proteome</keyword>
<reference evidence="1 2" key="1">
    <citation type="submission" date="2022-11" db="EMBL/GenBank/DDBJ databases">
        <title>Viruses from the air-sea interface of a natural surface slick.</title>
        <authorList>
            <person name="Rahlff J."/>
            <person name="Holmfeldt K."/>
        </authorList>
    </citation>
    <scope>NUCLEOTIDE SEQUENCE [LARGE SCALE GENOMIC DNA]</scope>
    <source>
        <strain evidence="1 2">SMS4</strain>
    </source>
</reference>
<evidence type="ECO:0008006" key="3">
    <source>
        <dbReference type="Google" id="ProtNLM"/>
    </source>
</evidence>
<proteinExistence type="predicted"/>
<accession>A0ABT9HW52</accession>
<evidence type="ECO:0000313" key="2">
    <source>
        <dbReference type="Proteomes" id="UP001231109"/>
    </source>
</evidence>
<evidence type="ECO:0000313" key="1">
    <source>
        <dbReference type="EMBL" id="MDP5135358.1"/>
    </source>
</evidence>
<protein>
    <recommendedName>
        <fullName evidence="3">Type II toxin-antitoxin system RelE/ParE family toxin</fullName>
    </recommendedName>
</protein>
<dbReference type="InterPro" id="IPR035093">
    <property type="entry name" value="RelE/ParE_toxin_dom_sf"/>
</dbReference>
<name>A0ABT9HW52_9GAMM</name>
<dbReference type="RefSeq" id="WP_305974327.1">
    <property type="nucleotide sequence ID" value="NZ_JAPJDZ010000008.1"/>
</dbReference>
<dbReference type="Proteomes" id="UP001231109">
    <property type="component" value="Unassembled WGS sequence"/>
</dbReference>
<organism evidence="1 2">
    <name type="scientific">Rheinheimera baltica</name>
    <dbReference type="NCBI Taxonomy" id="67576"/>
    <lineage>
        <taxon>Bacteria</taxon>
        <taxon>Pseudomonadati</taxon>
        <taxon>Pseudomonadota</taxon>
        <taxon>Gammaproteobacteria</taxon>
        <taxon>Chromatiales</taxon>
        <taxon>Chromatiaceae</taxon>
        <taxon>Rheinheimera</taxon>
    </lineage>
</organism>
<sequence>MSNAYAIVASPLFKLSQQRLTAFLTEKYSSTLAHTTLVHIKQRLQQDLATHPTLAPISERLLTLGIADYRQWQVDKHNLLFYQVDDQKLRIELLLLMDSRQNLQKLLFELNLLF</sequence>
<dbReference type="Gene3D" id="3.30.2310.20">
    <property type="entry name" value="RelE-like"/>
    <property type="match status" value="1"/>
</dbReference>
<comment type="caution">
    <text evidence="1">The sequence shown here is derived from an EMBL/GenBank/DDBJ whole genome shotgun (WGS) entry which is preliminary data.</text>
</comment>